<evidence type="ECO:0000256" key="4">
    <source>
        <dbReference type="ARBA" id="ARBA00019403"/>
    </source>
</evidence>
<dbReference type="EC" id="3.2.2.27" evidence="3"/>
<sequence length="240" mass="26527">MSADQFSLFSTPSENSTPSDASSEFDRIPSDASVQIPPGTYVDLDRLKHHCETCHRCELSGGRTQVVLSRGNPKAPIAIIGEAPGQSEDEQGLPFVGKSGQLLDKILASVRLDPARDTYICNIIKCRPPGNRTPVAPEIEACKPYLLEQLRLVDPQIVLFTGATALKGVTGEKRGITKIRGQWLNWEDRLAMAIFHPAYLLRNPSKEKGSPKWLMWQDIQKVRAKLDELSSVTDNFDSEG</sequence>
<dbReference type="GO" id="GO:0016779">
    <property type="term" value="F:nucleotidyltransferase activity"/>
    <property type="evidence" value="ECO:0007669"/>
    <property type="project" value="UniProtKB-KW"/>
</dbReference>
<name>U5DK39_9CHRO</name>
<evidence type="ECO:0000256" key="6">
    <source>
        <dbReference type="ARBA" id="ARBA00022723"/>
    </source>
</evidence>
<evidence type="ECO:0000256" key="9">
    <source>
        <dbReference type="ARBA" id="ARBA00023004"/>
    </source>
</evidence>
<evidence type="ECO:0000256" key="12">
    <source>
        <dbReference type="SAM" id="MobiDB-lite"/>
    </source>
</evidence>
<comment type="caution">
    <text evidence="14">The sequence shown here is derived from an EMBL/GenBank/DDBJ whole genome shotgun (WGS) entry which is preliminary data.</text>
</comment>
<reference evidence="14 15" key="1">
    <citation type="submission" date="2013-05" db="EMBL/GenBank/DDBJ databases">
        <title>Draft genome sequence of Rubidibacter lacunae KORDI 51-2.</title>
        <authorList>
            <person name="Choi D.H."/>
            <person name="Noh J.H."/>
            <person name="Kwon K.-K."/>
            <person name="Lee J.-H."/>
            <person name="Ryu J.-Y."/>
        </authorList>
    </citation>
    <scope>NUCLEOTIDE SEQUENCE [LARGE SCALE GENOMIC DNA]</scope>
    <source>
        <strain evidence="14 15">KORDI 51-2</strain>
    </source>
</reference>
<dbReference type="Proteomes" id="UP000016960">
    <property type="component" value="Unassembled WGS sequence"/>
</dbReference>
<dbReference type="Pfam" id="PF03167">
    <property type="entry name" value="UDG"/>
    <property type="match status" value="1"/>
</dbReference>
<dbReference type="InterPro" id="IPR036895">
    <property type="entry name" value="Uracil-DNA_glycosylase-like_sf"/>
</dbReference>
<dbReference type="GO" id="GO:0004844">
    <property type="term" value="F:uracil DNA N-glycosylase activity"/>
    <property type="evidence" value="ECO:0007669"/>
    <property type="project" value="UniProtKB-EC"/>
</dbReference>
<keyword evidence="6" id="KW-0479">Metal-binding</keyword>
<dbReference type="SMART" id="SM00987">
    <property type="entry name" value="UreE_C"/>
    <property type="match status" value="1"/>
</dbReference>
<evidence type="ECO:0000259" key="13">
    <source>
        <dbReference type="SMART" id="SM00986"/>
    </source>
</evidence>
<evidence type="ECO:0000256" key="7">
    <source>
        <dbReference type="ARBA" id="ARBA00022763"/>
    </source>
</evidence>
<dbReference type="GO" id="GO:0046872">
    <property type="term" value="F:metal ion binding"/>
    <property type="evidence" value="ECO:0007669"/>
    <property type="project" value="UniProtKB-KW"/>
</dbReference>
<dbReference type="NCBIfam" id="TIGR00758">
    <property type="entry name" value="UDG_fam4"/>
    <property type="match status" value="1"/>
</dbReference>
<feature type="compositionally biased region" description="Polar residues" evidence="12">
    <location>
        <begin position="1"/>
        <end position="22"/>
    </location>
</feature>
<keyword evidence="9" id="KW-0408">Iron</keyword>
<evidence type="ECO:0000256" key="5">
    <source>
        <dbReference type="ARBA" id="ARBA00022485"/>
    </source>
</evidence>
<keyword evidence="14" id="KW-0808">Transferase</keyword>
<evidence type="ECO:0000256" key="8">
    <source>
        <dbReference type="ARBA" id="ARBA00022801"/>
    </source>
</evidence>
<dbReference type="OrthoDB" id="5290748at2"/>
<organism evidence="14 15">
    <name type="scientific">Rubidibacter lacunae KORDI 51-2</name>
    <dbReference type="NCBI Taxonomy" id="582515"/>
    <lineage>
        <taxon>Bacteria</taxon>
        <taxon>Bacillati</taxon>
        <taxon>Cyanobacteriota</taxon>
        <taxon>Cyanophyceae</taxon>
        <taxon>Oscillatoriophycideae</taxon>
        <taxon>Chroococcales</taxon>
        <taxon>Aphanothecaceae</taxon>
        <taxon>Rubidibacter</taxon>
    </lineage>
</organism>
<evidence type="ECO:0000256" key="3">
    <source>
        <dbReference type="ARBA" id="ARBA00012030"/>
    </source>
</evidence>
<proteinExistence type="inferred from homology"/>
<dbReference type="PANTHER" id="PTHR33693:SF1">
    <property type="entry name" value="TYPE-4 URACIL-DNA GLYCOSYLASE"/>
    <property type="match status" value="1"/>
</dbReference>
<dbReference type="CDD" id="cd10030">
    <property type="entry name" value="UDG-F4_TTUDGA_SPO1dp_like"/>
    <property type="match status" value="1"/>
</dbReference>
<evidence type="ECO:0000256" key="11">
    <source>
        <dbReference type="ARBA" id="ARBA00023204"/>
    </source>
</evidence>
<comment type="similarity">
    <text evidence="2">Belongs to the uracil-DNA glycosylase (UDG) superfamily. Type 4 (UDGa) family.</text>
</comment>
<dbReference type="GO" id="GO:0006281">
    <property type="term" value="P:DNA repair"/>
    <property type="evidence" value="ECO:0007669"/>
    <property type="project" value="UniProtKB-KW"/>
</dbReference>
<dbReference type="eggNOG" id="COG1573">
    <property type="taxonomic scope" value="Bacteria"/>
</dbReference>
<accession>U5DK39</accession>
<dbReference type="InterPro" id="IPR051536">
    <property type="entry name" value="UDG_Type-4/5"/>
</dbReference>
<keyword evidence="10" id="KW-0411">Iron-sulfur</keyword>
<feature type="region of interest" description="Disordered" evidence="12">
    <location>
        <begin position="1"/>
        <end position="36"/>
    </location>
</feature>
<evidence type="ECO:0000256" key="10">
    <source>
        <dbReference type="ARBA" id="ARBA00023014"/>
    </source>
</evidence>
<dbReference type="InParanoid" id="U5DK39"/>
<keyword evidence="15" id="KW-1185">Reference proteome</keyword>
<dbReference type="SMART" id="SM00986">
    <property type="entry name" value="UDG"/>
    <property type="match status" value="1"/>
</dbReference>
<dbReference type="InterPro" id="IPR005273">
    <property type="entry name" value="Ura-DNA_glyco_family4"/>
</dbReference>
<evidence type="ECO:0000256" key="2">
    <source>
        <dbReference type="ARBA" id="ARBA00006521"/>
    </source>
</evidence>
<keyword evidence="8" id="KW-0378">Hydrolase</keyword>
<dbReference type="SUPFAM" id="SSF52141">
    <property type="entry name" value="Uracil-DNA glycosylase-like"/>
    <property type="match status" value="1"/>
</dbReference>
<keyword evidence="11" id="KW-0234">DNA repair</keyword>
<keyword evidence="14" id="KW-0548">Nucleotidyltransferase</keyword>
<keyword evidence="5" id="KW-0004">4Fe-4S</keyword>
<gene>
    <name evidence="14" type="ORF">KR51_00021670</name>
</gene>
<evidence type="ECO:0000313" key="15">
    <source>
        <dbReference type="Proteomes" id="UP000016960"/>
    </source>
</evidence>
<dbReference type="InterPro" id="IPR005122">
    <property type="entry name" value="Uracil-DNA_glycosylase-like"/>
</dbReference>
<dbReference type="GO" id="GO:0051539">
    <property type="term" value="F:4 iron, 4 sulfur cluster binding"/>
    <property type="evidence" value="ECO:0007669"/>
    <property type="project" value="UniProtKB-KW"/>
</dbReference>
<dbReference type="STRING" id="582515.KR51_00021670"/>
<keyword evidence="7" id="KW-0227">DNA damage</keyword>
<evidence type="ECO:0000313" key="14">
    <source>
        <dbReference type="EMBL" id="ERN41277.1"/>
    </source>
</evidence>
<dbReference type="PATRIC" id="fig|582515.4.peg.2442"/>
<protein>
    <recommendedName>
        <fullName evidence="4">Type-4 uracil-DNA glycosylase</fullName>
        <ecNumber evidence="3">3.2.2.27</ecNumber>
    </recommendedName>
</protein>
<dbReference type="AlphaFoldDB" id="U5DK39"/>
<dbReference type="EMBL" id="ASSJ01000051">
    <property type="protein sequence ID" value="ERN41277.1"/>
    <property type="molecule type" value="Genomic_DNA"/>
</dbReference>
<comment type="catalytic activity">
    <reaction evidence="1">
        <text>Hydrolyzes single-stranded DNA or mismatched double-stranded DNA and polynucleotides, releasing free uracil.</text>
        <dbReference type="EC" id="3.2.2.27"/>
    </reaction>
</comment>
<feature type="domain" description="Uracil-DNA glycosylase-like" evidence="13">
    <location>
        <begin position="68"/>
        <end position="220"/>
    </location>
</feature>
<dbReference type="PANTHER" id="PTHR33693">
    <property type="entry name" value="TYPE-5 URACIL-DNA GLYCOSYLASE"/>
    <property type="match status" value="1"/>
</dbReference>
<evidence type="ECO:0000256" key="1">
    <source>
        <dbReference type="ARBA" id="ARBA00001400"/>
    </source>
</evidence>
<dbReference type="Gene3D" id="3.40.470.10">
    <property type="entry name" value="Uracil-DNA glycosylase-like domain"/>
    <property type="match status" value="1"/>
</dbReference>